<dbReference type="EMBL" id="KQ419745">
    <property type="protein sequence ID" value="KOF82479.1"/>
    <property type="molecule type" value="Genomic_DNA"/>
</dbReference>
<reference evidence="1" key="1">
    <citation type="submission" date="2015-07" db="EMBL/GenBank/DDBJ databases">
        <title>MeaNS - Measles Nucleotide Surveillance Program.</title>
        <authorList>
            <person name="Tran T."/>
            <person name="Druce J."/>
        </authorList>
    </citation>
    <scope>NUCLEOTIDE SEQUENCE</scope>
    <source>
        <strain evidence="1">UCB-OBI-ISO-001</strain>
        <tissue evidence="1">Gonad</tissue>
    </source>
</reference>
<sequence>MSTASIIGNVLTSNDNQFSSLRELYRISDFQFALKLTRCCLTHRTIGQSCNS</sequence>
<dbReference type="AlphaFoldDB" id="A0A0L8H020"/>
<organism evidence="1">
    <name type="scientific">Octopus bimaculoides</name>
    <name type="common">California two-spotted octopus</name>
    <dbReference type="NCBI Taxonomy" id="37653"/>
    <lineage>
        <taxon>Eukaryota</taxon>
        <taxon>Metazoa</taxon>
        <taxon>Spiralia</taxon>
        <taxon>Lophotrochozoa</taxon>
        <taxon>Mollusca</taxon>
        <taxon>Cephalopoda</taxon>
        <taxon>Coleoidea</taxon>
        <taxon>Octopodiformes</taxon>
        <taxon>Octopoda</taxon>
        <taxon>Incirrata</taxon>
        <taxon>Octopodidae</taxon>
        <taxon>Octopus</taxon>
    </lineage>
</organism>
<name>A0A0L8H020_OCTBM</name>
<proteinExistence type="predicted"/>
<gene>
    <name evidence="1" type="ORF">OCBIM_22025247mg</name>
</gene>
<evidence type="ECO:0000313" key="1">
    <source>
        <dbReference type="EMBL" id="KOF82479.1"/>
    </source>
</evidence>
<accession>A0A0L8H020</accession>
<protein>
    <submittedName>
        <fullName evidence="1">Uncharacterized protein</fullName>
    </submittedName>
</protein>